<dbReference type="Proteomes" id="UP000465361">
    <property type="component" value="Unassembled WGS sequence"/>
</dbReference>
<feature type="domain" description="PE-PPE" evidence="1">
    <location>
        <begin position="82"/>
        <end position="309"/>
    </location>
</feature>
<dbReference type="EMBL" id="BLKW01000002">
    <property type="protein sequence ID" value="GFG73870.1"/>
    <property type="molecule type" value="Genomic_DNA"/>
</dbReference>
<reference evidence="2 3" key="1">
    <citation type="journal article" date="2019" name="Emerg. Microbes Infect.">
        <title>Comprehensive subspecies identification of 175 nontuberculous mycobacteria species based on 7547 genomic profiles.</title>
        <authorList>
            <person name="Matsumoto Y."/>
            <person name="Kinjo T."/>
            <person name="Motooka D."/>
            <person name="Nabeya D."/>
            <person name="Jung N."/>
            <person name="Uechi K."/>
            <person name="Horii T."/>
            <person name="Iida T."/>
            <person name="Fujita J."/>
            <person name="Nakamura S."/>
        </authorList>
    </citation>
    <scope>NUCLEOTIDE SEQUENCE [LARGE SCALE GENOMIC DNA]</scope>
    <source>
        <strain evidence="2 3">JCM 17322</strain>
    </source>
</reference>
<evidence type="ECO:0000259" key="1">
    <source>
        <dbReference type="Pfam" id="PF08237"/>
    </source>
</evidence>
<dbReference type="AlphaFoldDB" id="A0A7I9XVQ7"/>
<evidence type="ECO:0000313" key="2">
    <source>
        <dbReference type="EMBL" id="GFG73870.1"/>
    </source>
</evidence>
<accession>A0A7I9XVQ7</accession>
<name>A0A7I9XVQ7_9MYCO</name>
<dbReference type="Pfam" id="PF08237">
    <property type="entry name" value="PE-PPE"/>
    <property type="match status" value="1"/>
</dbReference>
<dbReference type="InterPro" id="IPR013228">
    <property type="entry name" value="PE-PPE_C"/>
</dbReference>
<proteinExistence type="predicted"/>
<gene>
    <name evidence="2" type="ORF">MBOT_12350</name>
</gene>
<comment type="caution">
    <text evidence="2">The sequence shown here is derived from an EMBL/GenBank/DDBJ whole genome shotgun (WGS) entry which is preliminary data.</text>
</comment>
<organism evidence="2 3">
    <name type="scientific">Mycobacterium botniense</name>
    <dbReference type="NCBI Taxonomy" id="84962"/>
    <lineage>
        <taxon>Bacteria</taxon>
        <taxon>Bacillati</taxon>
        <taxon>Actinomycetota</taxon>
        <taxon>Actinomycetes</taxon>
        <taxon>Mycobacteriales</taxon>
        <taxon>Mycobacteriaceae</taxon>
        <taxon>Mycobacterium</taxon>
    </lineage>
</organism>
<sequence>MWGYKLRLLGFGLTAAGGAGLLTLTGMMNTAFAYGDSAVDPVTPEITWVMGGSGDPIPSEEYVAAVNKLYFPDIRPTNPYPENALFTPEGLYPLTGVKSLPLDTSVAQGVTILNNTINPNGVLTPEATLVFGYSQSTIIASLEMEALDPNGTPQPDSPLSFAMIGDVMNPNGGLFERFDGLQIASLGLDFSGATPADDYLNSIYTLEYDGYADFPRYPIDLLSDLNAFAGIYYVHGTYPDLTSTQVESALLLPGSMDYGSGTADSLTNYYMITVNDLPLLDPIRSIPFFGNAVADLLQPDLTYLVNLGYGDPLYGWSTSPANIPTPFGLFPSLSAFEQLPGLLVSGTEEGIHNFIADLTGSGPNPVTFSLGSLLDSASGTSSALAGPLTALSTLASDPGSLVTDIVNVVNTLSGAASTAYATLLPTADLANALLTSMPAYDVSLFLNNLSDPVNAIGLPIAADMALVTLAGGFEFDVLLDAATSIAGDLGSLIP</sequence>
<protein>
    <recommendedName>
        <fullName evidence="1">PE-PPE domain-containing protein</fullName>
    </recommendedName>
</protein>
<evidence type="ECO:0000313" key="3">
    <source>
        <dbReference type="Proteomes" id="UP000465361"/>
    </source>
</evidence>
<keyword evidence="3" id="KW-1185">Reference proteome</keyword>